<evidence type="ECO:0000259" key="1">
    <source>
        <dbReference type="PROSITE" id="PS51819"/>
    </source>
</evidence>
<dbReference type="Proteomes" id="UP000198838">
    <property type="component" value="Unassembled WGS sequence"/>
</dbReference>
<proteinExistence type="predicted"/>
<evidence type="ECO:0000313" key="2">
    <source>
        <dbReference type="EMBL" id="SFB32158.1"/>
    </source>
</evidence>
<organism evidence="2 3">
    <name type="scientific">Acetitomaculum ruminis DSM 5522</name>
    <dbReference type="NCBI Taxonomy" id="1120918"/>
    <lineage>
        <taxon>Bacteria</taxon>
        <taxon>Bacillati</taxon>
        <taxon>Bacillota</taxon>
        <taxon>Clostridia</taxon>
        <taxon>Lachnospirales</taxon>
        <taxon>Lachnospiraceae</taxon>
        <taxon>Acetitomaculum</taxon>
    </lineage>
</organism>
<dbReference type="GO" id="GO:0051213">
    <property type="term" value="F:dioxygenase activity"/>
    <property type="evidence" value="ECO:0007669"/>
    <property type="project" value="UniProtKB-KW"/>
</dbReference>
<name>A0A1I1A6H2_9FIRM</name>
<dbReference type="STRING" id="1120918.SAMN05216249_12033"/>
<dbReference type="SUPFAM" id="SSF54593">
    <property type="entry name" value="Glyoxalase/Bleomycin resistance protein/Dihydroxybiphenyl dioxygenase"/>
    <property type="match status" value="1"/>
</dbReference>
<sequence length="207" mass="24463">MEANLWFDEQKSYQATVKDKPVHVNTITLQLYPVHPAVICVIMYLLNRPEKNCFKLQTNKQFLTIAIYMWGRLLIINKKILAERIINMKLKNVLIVVKDIEKSRKFYHDLFGLEMILDNDGNMILTEGLVLQEEKYWKEFLGKEIISENNSCELYFEEADIEGFVEKLEKYYPDVKYVNRLMTHSWGQKVVRFYDLDGNLIEVGTPV</sequence>
<accession>A0A1I1A6H2</accession>
<dbReference type="PROSITE" id="PS51819">
    <property type="entry name" value="VOC"/>
    <property type="match status" value="1"/>
</dbReference>
<dbReference type="InterPro" id="IPR029068">
    <property type="entry name" value="Glyas_Bleomycin-R_OHBP_Dase"/>
</dbReference>
<gene>
    <name evidence="2" type="ORF">SAMN05216249_12033</name>
</gene>
<protein>
    <submittedName>
        <fullName evidence="2">Catechol 2,3-dioxygenase</fullName>
    </submittedName>
</protein>
<dbReference type="EMBL" id="FOJY01000020">
    <property type="protein sequence ID" value="SFB32158.1"/>
    <property type="molecule type" value="Genomic_DNA"/>
</dbReference>
<evidence type="ECO:0000313" key="3">
    <source>
        <dbReference type="Proteomes" id="UP000198838"/>
    </source>
</evidence>
<dbReference type="InterPro" id="IPR037523">
    <property type="entry name" value="VOC_core"/>
</dbReference>
<dbReference type="AlphaFoldDB" id="A0A1I1A6H2"/>
<keyword evidence="2" id="KW-0223">Dioxygenase</keyword>
<keyword evidence="2" id="KW-0560">Oxidoreductase</keyword>
<reference evidence="2 3" key="1">
    <citation type="submission" date="2016-10" db="EMBL/GenBank/DDBJ databases">
        <authorList>
            <person name="de Groot N.N."/>
        </authorList>
    </citation>
    <scope>NUCLEOTIDE SEQUENCE [LARGE SCALE GENOMIC DNA]</scope>
    <source>
        <strain evidence="2 3">DSM 5522</strain>
    </source>
</reference>
<dbReference type="Pfam" id="PF12681">
    <property type="entry name" value="Glyoxalase_2"/>
    <property type="match status" value="1"/>
</dbReference>
<dbReference type="InterPro" id="IPR025870">
    <property type="entry name" value="Glyoxalase-like_dom"/>
</dbReference>
<dbReference type="Gene3D" id="3.10.180.10">
    <property type="entry name" value="2,3-Dihydroxybiphenyl 1,2-Dioxygenase, domain 1"/>
    <property type="match status" value="1"/>
</dbReference>
<keyword evidence="3" id="KW-1185">Reference proteome</keyword>
<feature type="domain" description="VOC" evidence="1">
    <location>
        <begin position="89"/>
        <end position="206"/>
    </location>
</feature>